<reference evidence="3" key="1">
    <citation type="submission" date="2020-07" db="EMBL/GenBank/DDBJ databases">
        <authorList>
            <person name="Pettersson B.M.F."/>
            <person name="Behra P.R.K."/>
            <person name="Ramesh M."/>
            <person name="Das S."/>
            <person name="Dasgupta S."/>
            <person name="Kirsebom L.A."/>
        </authorList>
    </citation>
    <scope>NUCLEOTIDE SEQUENCE</scope>
    <source>
        <strain evidence="3">DSM 44242</strain>
    </source>
</reference>
<feature type="compositionally biased region" description="Pro residues" evidence="1">
    <location>
        <begin position="13"/>
        <end position="25"/>
    </location>
</feature>
<proteinExistence type="predicted"/>
<name>A0AAW5T7K7_9MYCO</name>
<evidence type="ECO:0000256" key="2">
    <source>
        <dbReference type="SAM" id="Phobius"/>
    </source>
</evidence>
<evidence type="ECO:0000313" key="4">
    <source>
        <dbReference type="Proteomes" id="UP001141659"/>
    </source>
</evidence>
<dbReference type="Gene3D" id="2.60.40.2880">
    <property type="entry name" value="MmpS1-5, C-terminal soluble domain"/>
    <property type="match status" value="1"/>
</dbReference>
<dbReference type="RefSeq" id="WP_051577217.1">
    <property type="nucleotide sequence ID" value="NZ_JACKVC010000021.1"/>
</dbReference>
<comment type="caution">
    <text evidence="3">The sequence shown here is derived from an EMBL/GenBank/DDBJ whole genome shotgun (WGS) entry which is preliminary data.</text>
</comment>
<protein>
    <submittedName>
        <fullName evidence="3">Uncharacterized protein</fullName>
    </submittedName>
</protein>
<gene>
    <name evidence="3" type="ORF">H5P34_25085</name>
</gene>
<sequence>MNYPQGGNGWQQMPPPNMPPQPYPGQPYLGQPYAPGYYVPPPPPKKKKTWLWVLLAILTVVVLAVAGLMLYVNRTMTYEVTGTGATATVVYSETRDSGERAEVPLPWTKKFTGTHSVFNLQALPLNDDTVTCKVTIGGRVIATDTQRYRWASCMGHMSDR</sequence>
<reference evidence="3" key="2">
    <citation type="journal article" date="2022" name="BMC Genomics">
        <title>Comparative genome analysis of mycobacteria focusing on tRNA and non-coding RNA.</title>
        <authorList>
            <person name="Behra P.R.K."/>
            <person name="Pettersson B.M.F."/>
            <person name="Ramesh M."/>
            <person name="Das S."/>
            <person name="Dasgupta S."/>
            <person name="Kirsebom L.A."/>
        </authorList>
    </citation>
    <scope>NUCLEOTIDE SEQUENCE</scope>
    <source>
        <strain evidence="3">DSM 44242</strain>
    </source>
</reference>
<evidence type="ECO:0000313" key="3">
    <source>
        <dbReference type="EMBL" id="MCV7391340.1"/>
    </source>
</evidence>
<dbReference type="InterPro" id="IPR038468">
    <property type="entry name" value="MmpS_C"/>
</dbReference>
<keyword evidence="2" id="KW-0472">Membrane</keyword>
<dbReference type="AlphaFoldDB" id="A0AAW5T7K7"/>
<evidence type="ECO:0000256" key="1">
    <source>
        <dbReference type="SAM" id="MobiDB-lite"/>
    </source>
</evidence>
<dbReference type="Proteomes" id="UP001141659">
    <property type="component" value="Unassembled WGS sequence"/>
</dbReference>
<keyword evidence="2" id="KW-1133">Transmembrane helix</keyword>
<accession>A0AAW5T7K7</accession>
<feature type="transmembrane region" description="Helical" evidence="2">
    <location>
        <begin position="50"/>
        <end position="72"/>
    </location>
</feature>
<keyword evidence="2" id="KW-0812">Transmembrane</keyword>
<organism evidence="3 4">
    <name type="scientific">Mycolicibacterium porcinum</name>
    <dbReference type="NCBI Taxonomy" id="39693"/>
    <lineage>
        <taxon>Bacteria</taxon>
        <taxon>Bacillati</taxon>
        <taxon>Actinomycetota</taxon>
        <taxon>Actinomycetes</taxon>
        <taxon>Mycobacteriales</taxon>
        <taxon>Mycobacteriaceae</taxon>
        <taxon>Mycolicibacterium</taxon>
    </lineage>
</organism>
<dbReference type="EMBL" id="JACKVC010000021">
    <property type="protein sequence ID" value="MCV7391340.1"/>
    <property type="molecule type" value="Genomic_DNA"/>
</dbReference>
<feature type="region of interest" description="Disordered" evidence="1">
    <location>
        <begin position="1"/>
        <end position="25"/>
    </location>
</feature>